<evidence type="ECO:0000256" key="1">
    <source>
        <dbReference type="SAM" id="Phobius"/>
    </source>
</evidence>
<keyword evidence="1" id="KW-1133">Transmembrane helix</keyword>
<comment type="caution">
    <text evidence="2">The sequence shown here is derived from an EMBL/GenBank/DDBJ whole genome shotgun (WGS) entry which is preliminary data.</text>
</comment>
<dbReference type="Proteomes" id="UP000001338">
    <property type="component" value="Unassembled WGS sequence"/>
</dbReference>
<evidence type="ECO:0000313" key="3">
    <source>
        <dbReference type="Proteomes" id="UP000001338"/>
    </source>
</evidence>
<evidence type="ECO:0000313" key="2">
    <source>
        <dbReference type="EMBL" id="EKR66084.1"/>
    </source>
</evidence>
<protein>
    <submittedName>
        <fullName evidence="2">Uncharacterized protein</fullName>
    </submittedName>
</protein>
<keyword evidence="1" id="KW-0472">Membrane</keyword>
<accession>A0A828Z7Z1</accession>
<proteinExistence type="predicted"/>
<gene>
    <name evidence="2" type="ORF">LEP1GSC036_0802</name>
</gene>
<dbReference type="AlphaFoldDB" id="A0A828Z7Z1"/>
<organism evidence="2 3">
    <name type="scientific">Leptospira weilii str. 2006001853</name>
    <dbReference type="NCBI Taxonomy" id="1001589"/>
    <lineage>
        <taxon>Bacteria</taxon>
        <taxon>Pseudomonadati</taxon>
        <taxon>Spirochaetota</taxon>
        <taxon>Spirochaetia</taxon>
        <taxon>Leptospirales</taxon>
        <taxon>Leptospiraceae</taxon>
        <taxon>Leptospira</taxon>
    </lineage>
</organism>
<dbReference type="EMBL" id="AFLV02000009">
    <property type="protein sequence ID" value="EKR66084.1"/>
    <property type="molecule type" value="Genomic_DNA"/>
</dbReference>
<sequence>MKLTKFFRKKAEKWVYGNFFVLVVMIIYILRQIYQSFHA</sequence>
<reference evidence="2 3" key="1">
    <citation type="submission" date="2012-10" db="EMBL/GenBank/DDBJ databases">
        <authorList>
            <person name="Harkins D.M."/>
            <person name="Durkin A.S."/>
            <person name="Brinkac L.M."/>
            <person name="Haft D.H."/>
            <person name="Selengut J.D."/>
            <person name="Sanka R."/>
            <person name="DePew J."/>
            <person name="Purushe J."/>
            <person name="Whelen A.C."/>
            <person name="Vinetz J.M."/>
            <person name="Sutton G.G."/>
            <person name="Nierman W.C."/>
            <person name="Fouts D.E."/>
        </authorList>
    </citation>
    <scope>NUCLEOTIDE SEQUENCE [LARGE SCALE GENOMIC DNA]</scope>
    <source>
        <strain evidence="2 3">2006001853</strain>
    </source>
</reference>
<feature type="transmembrane region" description="Helical" evidence="1">
    <location>
        <begin position="14"/>
        <end position="34"/>
    </location>
</feature>
<name>A0A828Z7Z1_9LEPT</name>
<keyword evidence="1" id="KW-0812">Transmembrane</keyword>